<reference evidence="5 6" key="1">
    <citation type="submission" date="2019-06" db="EMBL/GenBank/DDBJ databases">
        <title>Genome analyses of bacteria isolated from kimchi.</title>
        <authorList>
            <person name="Lee S."/>
            <person name="Ahn S."/>
            <person name="Roh S."/>
        </authorList>
    </citation>
    <scope>NUCLEOTIDE SEQUENCE [LARGE SCALE GENOMIC DNA]</scope>
    <source>
        <strain evidence="5 6">CBA3630</strain>
    </source>
</reference>
<keyword evidence="2" id="KW-1133">Transmembrane helix</keyword>
<proteinExistence type="predicted"/>
<dbReference type="Pfam" id="PF13514">
    <property type="entry name" value="AAA_27"/>
    <property type="match status" value="1"/>
</dbReference>
<feature type="coiled-coil region" evidence="1">
    <location>
        <begin position="216"/>
        <end position="246"/>
    </location>
</feature>
<feature type="coiled-coil region" evidence="1">
    <location>
        <begin position="272"/>
        <end position="299"/>
    </location>
</feature>
<dbReference type="RefSeq" id="WP_010277584.1">
    <property type="nucleotide sequence ID" value="NZ_CP042383.1"/>
</dbReference>
<dbReference type="GeneID" id="64344463"/>
<evidence type="ECO:0000313" key="4">
    <source>
        <dbReference type="EMBL" id="MDG9732942.1"/>
    </source>
</evidence>
<accession>A0A5B8T4V3</accession>
<dbReference type="EMBL" id="CP042383">
    <property type="protein sequence ID" value="QEA42128.1"/>
    <property type="molecule type" value="Genomic_DNA"/>
</dbReference>
<dbReference type="InterPro" id="IPR027417">
    <property type="entry name" value="P-loop_NTPase"/>
</dbReference>
<feature type="domain" description="YhaN AAA" evidence="3">
    <location>
        <begin position="1"/>
        <end position="202"/>
    </location>
</feature>
<protein>
    <submittedName>
        <fullName evidence="5">AAA family ATPase</fullName>
    </submittedName>
</protein>
<dbReference type="PANTHER" id="PTHR41259">
    <property type="entry name" value="DOUBLE-STRAND BREAK REPAIR RAD50 ATPASE, PUTATIVE-RELATED"/>
    <property type="match status" value="1"/>
</dbReference>
<evidence type="ECO:0000313" key="5">
    <source>
        <dbReference type="EMBL" id="QEA42128.1"/>
    </source>
</evidence>
<organism evidence="5 6">
    <name type="scientific">Leuconostoc pseudomesenteroides</name>
    <dbReference type="NCBI Taxonomy" id="33968"/>
    <lineage>
        <taxon>Bacteria</taxon>
        <taxon>Bacillati</taxon>
        <taxon>Bacillota</taxon>
        <taxon>Bacilli</taxon>
        <taxon>Lactobacillales</taxon>
        <taxon>Lactobacillaceae</taxon>
        <taxon>Leuconostoc</taxon>
    </lineage>
</organism>
<dbReference type="Proteomes" id="UP001529201">
    <property type="component" value="Unassembled WGS sequence"/>
</dbReference>
<dbReference type="Gene3D" id="3.40.50.300">
    <property type="entry name" value="P-loop containing nucleotide triphosphate hydrolases"/>
    <property type="match status" value="2"/>
</dbReference>
<dbReference type="SUPFAM" id="SSF52540">
    <property type="entry name" value="P-loop containing nucleoside triphosphate hydrolases"/>
    <property type="match status" value="1"/>
</dbReference>
<keyword evidence="1" id="KW-0175">Coiled coil</keyword>
<dbReference type="AlphaFoldDB" id="A0A5B8T4V3"/>
<evidence type="ECO:0000256" key="1">
    <source>
        <dbReference type="SAM" id="Coils"/>
    </source>
</evidence>
<evidence type="ECO:0000259" key="3">
    <source>
        <dbReference type="Pfam" id="PF13514"/>
    </source>
</evidence>
<keyword evidence="2" id="KW-0472">Membrane</keyword>
<gene>
    <name evidence="5" type="ORF">FGL85_06255</name>
    <name evidence="4" type="ORF">P1N92_02270</name>
</gene>
<dbReference type="InterPro" id="IPR038734">
    <property type="entry name" value="YhaN_AAA"/>
</dbReference>
<evidence type="ECO:0000313" key="7">
    <source>
        <dbReference type="Proteomes" id="UP001529201"/>
    </source>
</evidence>
<dbReference type="Proteomes" id="UP000321296">
    <property type="component" value="Chromosome"/>
</dbReference>
<name>A0A5B8T4V3_LEUPS</name>
<sequence length="791" mass="91226">MKIKQVHISGFGKWSQVAFDFDTQFQIIVGQNESGKSTLRAFIVGILFGFPSKKQSNNIYDPRDGSRYGGDLVVETADGDFCIARFGRTQSTLTITRLADQHELTNPEEWLNNNLSPLTKQSFDDIFNFSEQDLAQIKQISASDLQKLLLNLGAVGSTKWLEAAINFDKQAENLFAQRSTGKRPLNQAVRAYESSESKLSKQSEALQIFLDDQQTVSELTKSVATLKEKIDKSQEAINHLTQLQRQYQIFTEAQQIDKKHVRSVSEVDLQHAEQLQVEIDLLVGNIRRQEQEMDHLKLQPEFVIEIEDSNKRLMTLKMMVSQLLSDQQQRDELLTQQKATQAQFASNQVPELLSINDDHHLSNYKIRLIGLISATFLLAVITYTIVTPIWLWLLFLVAIVIFIIRYAAHANHVTNEIKKQYYPLNETQIRSVQPSIEQYLKRDQSLKAINQKIELQMNHVNKAIQSLASDLNVEILLQSVQESVDQLSQITQNRDLLESNKKALWQQQQSQLSNMIDASSISLKQKMFDLQRIFKKYEVEKLTDLQNLAVAYHEQMANNHRYQAIVQQISAYDQEQLLTFKNEQALSNTLQIEQTNLAHLKQRFAEELAKLARIQAKQMQRVSDDQFMIMQQTVADQKTELLDQFSDYLAQKLANRWIYNALHAASQNRFPKMIEFATDYFNQLTIGRYRHINFEKDEIIITTENNESFNVISLSTGTQEQLYVAMRLALARVVADVISFPMLIDDGFVNFDPERRAVVLNILARVSDKQQIIYWTTRVETDDFQNVIELK</sequence>
<reference evidence="4 7" key="2">
    <citation type="submission" date="2023-02" db="EMBL/GenBank/DDBJ databases">
        <title>Antimicrobial susceptibility testing and tentative epidemiological cut-off values for Lactobacillaceae family species intended for ingestion.</title>
        <authorList>
            <person name="Noehr-Meldgaard K."/>
            <person name="Struve C."/>
            <person name="Ingmer H."/>
            <person name="Koza A."/>
            <person name="Al-Nakeeb K."/>
            <person name="Agersoe Y."/>
        </authorList>
    </citation>
    <scope>NUCLEOTIDE SEQUENCE [LARGE SCALE GENOMIC DNA]</scope>
    <source>
        <strain evidence="4 7">DSM 20193</strain>
    </source>
</reference>
<evidence type="ECO:0000256" key="2">
    <source>
        <dbReference type="SAM" id="Phobius"/>
    </source>
</evidence>
<keyword evidence="7" id="KW-1185">Reference proteome</keyword>
<evidence type="ECO:0000313" key="6">
    <source>
        <dbReference type="Proteomes" id="UP000321296"/>
    </source>
</evidence>
<dbReference type="PANTHER" id="PTHR41259:SF1">
    <property type="entry name" value="DOUBLE-STRAND BREAK REPAIR RAD50 ATPASE, PUTATIVE-RELATED"/>
    <property type="match status" value="1"/>
</dbReference>
<dbReference type="KEGG" id="lpse:FGL85_06255"/>
<keyword evidence="2" id="KW-0812">Transmembrane</keyword>
<feature type="transmembrane region" description="Helical" evidence="2">
    <location>
        <begin position="366"/>
        <end position="383"/>
    </location>
</feature>
<feature type="transmembrane region" description="Helical" evidence="2">
    <location>
        <begin position="389"/>
        <end position="408"/>
    </location>
</feature>
<dbReference type="EMBL" id="JARGDN010000002">
    <property type="protein sequence ID" value="MDG9732942.1"/>
    <property type="molecule type" value="Genomic_DNA"/>
</dbReference>